<evidence type="ECO:0000256" key="1">
    <source>
        <dbReference type="ARBA" id="ARBA00022676"/>
    </source>
</evidence>
<keyword evidence="2" id="KW-0808">Transferase</keyword>
<dbReference type="GO" id="GO:0032263">
    <property type="term" value="P:GMP salvage"/>
    <property type="evidence" value="ECO:0007669"/>
    <property type="project" value="TreeGrafter"/>
</dbReference>
<keyword evidence="1" id="KW-0328">Glycosyltransferase</keyword>
<dbReference type="Gene3D" id="3.40.50.2020">
    <property type="match status" value="2"/>
</dbReference>
<evidence type="ECO:0000313" key="4">
    <source>
        <dbReference type="Proteomes" id="UP000518752"/>
    </source>
</evidence>
<dbReference type="GO" id="GO:0032264">
    <property type="term" value="P:IMP salvage"/>
    <property type="evidence" value="ECO:0007669"/>
    <property type="project" value="TreeGrafter"/>
</dbReference>
<dbReference type="GO" id="GO:0046100">
    <property type="term" value="P:hypoxanthine metabolic process"/>
    <property type="evidence" value="ECO:0007669"/>
    <property type="project" value="TreeGrafter"/>
</dbReference>
<dbReference type="Proteomes" id="UP000518752">
    <property type="component" value="Unassembled WGS sequence"/>
</dbReference>
<evidence type="ECO:0000313" key="3">
    <source>
        <dbReference type="EMBL" id="KAF5388733.1"/>
    </source>
</evidence>
<protein>
    <submittedName>
        <fullName evidence="3">Uncharacterized protein</fullName>
    </submittedName>
</protein>
<dbReference type="EMBL" id="JAACJN010000028">
    <property type="protein sequence ID" value="KAF5388733.1"/>
    <property type="molecule type" value="Genomic_DNA"/>
</dbReference>
<dbReference type="GO" id="GO:0032265">
    <property type="term" value="P:XMP salvage"/>
    <property type="evidence" value="ECO:0007669"/>
    <property type="project" value="TreeGrafter"/>
</dbReference>
<name>A0A8H5MCA4_9AGAR</name>
<reference evidence="3 4" key="1">
    <citation type="journal article" date="2020" name="ISME J.">
        <title>Uncovering the hidden diversity of litter-decomposition mechanisms in mushroom-forming fungi.</title>
        <authorList>
            <person name="Floudas D."/>
            <person name="Bentzer J."/>
            <person name="Ahren D."/>
            <person name="Johansson T."/>
            <person name="Persson P."/>
            <person name="Tunlid A."/>
        </authorList>
    </citation>
    <scope>NUCLEOTIDE SEQUENCE [LARGE SCALE GENOMIC DNA]</scope>
    <source>
        <strain evidence="3 4">CBS 406.79</strain>
    </source>
</reference>
<dbReference type="AlphaFoldDB" id="A0A8H5MCA4"/>
<keyword evidence="4" id="KW-1185">Reference proteome</keyword>
<dbReference type="PANTHER" id="PTHR43363">
    <property type="entry name" value="HYPOXANTHINE PHOSPHORIBOSYLTRANSFERASE"/>
    <property type="match status" value="1"/>
</dbReference>
<organism evidence="3 4">
    <name type="scientific">Collybiopsis confluens</name>
    <dbReference type="NCBI Taxonomy" id="2823264"/>
    <lineage>
        <taxon>Eukaryota</taxon>
        <taxon>Fungi</taxon>
        <taxon>Dikarya</taxon>
        <taxon>Basidiomycota</taxon>
        <taxon>Agaricomycotina</taxon>
        <taxon>Agaricomycetes</taxon>
        <taxon>Agaricomycetidae</taxon>
        <taxon>Agaricales</taxon>
        <taxon>Marasmiineae</taxon>
        <taxon>Omphalotaceae</taxon>
        <taxon>Collybiopsis</taxon>
    </lineage>
</organism>
<evidence type="ECO:0000256" key="2">
    <source>
        <dbReference type="ARBA" id="ARBA00022679"/>
    </source>
</evidence>
<gene>
    <name evidence="3" type="ORF">D9757_004854</name>
</gene>
<accession>A0A8H5MCA4</accession>
<sequence length="179" mass="20056">MVCPICQVYVLQRTFLREITENKTLGIQAIGLSLYEPVEGISEDKIGEQVIRTQGAEAGKILVGKRILIVVSILSPSWPFLYPDTITQDEVDDTRKTLGFALTELQKDVETELSNRPEAERKALRTATRFGIFVVHNKNKPKLAELPPDVSYYAGQEVDDVCNIEEHDRLAALDIQAKS</sequence>
<dbReference type="PANTHER" id="PTHR43363:SF1">
    <property type="entry name" value="HYPOXANTHINE-GUANINE PHOSPHORIBOSYLTRANSFERASE"/>
    <property type="match status" value="1"/>
</dbReference>
<comment type="caution">
    <text evidence="3">The sequence shown here is derived from an EMBL/GenBank/DDBJ whole genome shotgun (WGS) entry which is preliminary data.</text>
</comment>
<dbReference type="OrthoDB" id="9973266at2759"/>
<dbReference type="GO" id="GO:0004422">
    <property type="term" value="F:hypoxanthine phosphoribosyltransferase activity"/>
    <property type="evidence" value="ECO:0007669"/>
    <property type="project" value="TreeGrafter"/>
</dbReference>
<dbReference type="GO" id="GO:0005737">
    <property type="term" value="C:cytoplasm"/>
    <property type="evidence" value="ECO:0007669"/>
    <property type="project" value="TreeGrafter"/>
</dbReference>
<dbReference type="InterPro" id="IPR029057">
    <property type="entry name" value="PRTase-like"/>
</dbReference>
<proteinExistence type="predicted"/>